<dbReference type="Gene3D" id="3.30.410.40">
    <property type="match status" value="1"/>
</dbReference>
<dbReference type="SUPFAM" id="SSF51905">
    <property type="entry name" value="FAD/NAD(P)-binding domain"/>
    <property type="match status" value="1"/>
</dbReference>
<reference evidence="8 9" key="1">
    <citation type="submission" date="2020-04" db="EMBL/GenBank/DDBJ databases">
        <title>Draft genome of Pyxidicoccus fallax type strain.</title>
        <authorList>
            <person name="Whitworth D.E."/>
        </authorList>
    </citation>
    <scope>NUCLEOTIDE SEQUENCE [LARGE SCALE GENOMIC DNA]</scope>
    <source>
        <strain evidence="8 9">DSM 14698</strain>
    </source>
</reference>
<evidence type="ECO:0000256" key="1">
    <source>
        <dbReference type="ARBA" id="ARBA00001974"/>
    </source>
</evidence>
<evidence type="ECO:0000256" key="6">
    <source>
        <dbReference type="SAM" id="MobiDB-lite"/>
    </source>
</evidence>
<evidence type="ECO:0000313" key="9">
    <source>
        <dbReference type="Proteomes" id="UP000518300"/>
    </source>
</evidence>
<comment type="similarity">
    <text evidence="2">Belongs to the GMC oxidoreductase family.</text>
</comment>
<organism evidence="8 9">
    <name type="scientific">Pyxidicoccus fallax</name>
    <dbReference type="NCBI Taxonomy" id="394095"/>
    <lineage>
        <taxon>Bacteria</taxon>
        <taxon>Pseudomonadati</taxon>
        <taxon>Myxococcota</taxon>
        <taxon>Myxococcia</taxon>
        <taxon>Myxococcales</taxon>
        <taxon>Cystobacterineae</taxon>
        <taxon>Myxococcaceae</taxon>
        <taxon>Pyxidicoccus</taxon>
    </lineage>
</organism>
<evidence type="ECO:0000313" key="8">
    <source>
        <dbReference type="EMBL" id="NMO14246.1"/>
    </source>
</evidence>
<evidence type="ECO:0000256" key="3">
    <source>
        <dbReference type="ARBA" id="ARBA00022630"/>
    </source>
</evidence>
<dbReference type="GO" id="GO:0016614">
    <property type="term" value="F:oxidoreductase activity, acting on CH-OH group of donors"/>
    <property type="evidence" value="ECO:0007669"/>
    <property type="project" value="InterPro"/>
</dbReference>
<gene>
    <name evidence="8" type="ORF">HG543_05150</name>
</gene>
<keyword evidence="4" id="KW-0274">FAD</keyword>
<dbReference type="PANTHER" id="PTHR42784:SF1">
    <property type="entry name" value="PYRANOSE 2-OXIDASE"/>
    <property type="match status" value="1"/>
</dbReference>
<keyword evidence="5" id="KW-0560">Oxidoreductase</keyword>
<evidence type="ECO:0000256" key="4">
    <source>
        <dbReference type="ARBA" id="ARBA00022827"/>
    </source>
</evidence>
<dbReference type="InterPro" id="IPR036188">
    <property type="entry name" value="FAD/NAD-bd_sf"/>
</dbReference>
<comment type="caution">
    <text evidence="8">The sequence shown here is derived from an EMBL/GenBank/DDBJ whole genome shotgun (WGS) entry which is preliminary data.</text>
</comment>
<name>A0A848L6M0_9BACT</name>
<dbReference type="PANTHER" id="PTHR42784">
    <property type="entry name" value="PYRANOSE 2-OXIDASE"/>
    <property type="match status" value="1"/>
</dbReference>
<evidence type="ECO:0000256" key="2">
    <source>
        <dbReference type="ARBA" id="ARBA00010790"/>
    </source>
</evidence>
<protein>
    <submittedName>
        <fullName evidence="8">GMC family oxidoreductase</fullName>
    </submittedName>
</protein>
<sequence>MSAVSSSPNFNYGFPAPGPQAPTPRQIMDHVFFLTEEAWKEVREFERFDYIIIGSGPCRLAFAERAYKHDPRTRILMIERGPFFLPEHFQNLPIPYQQVLGGLTETFPWTLSARTAGQPPGNIGFQHGMVPFFGGRSIMWSSWCPRPTREEMAFWPEEIIREAEERFADAERLLNVIPADQIDTDLDAAMLEKTSKRRPIYGVMQKKLQAMLAANLGRIGSATRSMAAPIAVGAGLQENLDFAKFSTPAPLLDLATRQEALSKAGNGSPLKIVTDCTVTRIHQQEGVATALETSRGVVNLGTAKLVLAMGTLPPTTLLLNSFPQVKNAGTRFTAHFITSVVGRIPRKDYPFGDKLAEMELAAIYMAGTNASSGMQYHVQLSVLSDKDPAKNAQRAARYMPDVVATASPTQLASSQDYLVFVCAVLGELDFRNRDNWLRLNGEEDPTTNVLLQVLANDTDRATWDTMDEATFQMLELALSPQGASRVEYWHGTPDEGTWTRERPGVTERRVPGLVHEGSTLWIGDDAEAVVGLDYRPRGVANVYVTGGGLWPAGGSWNPTMAMVAMAQHLADKLSGPSAKTQTAQAAATTTRLPVARMR</sequence>
<proteinExistence type="inferred from homology"/>
<evidence type="ECO:0000259" key="7">
    <source>
        <dbReference type="Pfam" id="PF05199"/>
    </source>
</evidence>
<feature type="compositionally biased region" description="Low complexity" evidence="6">
    <location>
        <begin position="578"/>
        <end position="590"/>
    </location>
</feature>
<dbReference type="EMBL" id="JABBJJ010000015">
    <property type="protein sequence ID" value="NMO14246.1"/>
    <property type="molecule type" value="Genomic_DNA"/>
</dbReference>
<dbReference type="Pfam" id="PF05199">
    <property type="entry name" value="GMC_oxred_C"/>
    <property type="match status" value="1"/>
</dbReference>
<comment type="cofactor">
    <cofactor evidence="1">
        <name>FAD</name>
        <dbReference type="ChEBI" id="CHEBI:57692"/>
    </cofactor>
</comment>
<dbReference type="Proteomes" id="UP000518300">
    <property type="component" value="Unassembled WGS sequence"/>
</dbReference>
<keyword evidence="3" id="KW-0285">Flavoprotein</keyword>
<feature type="region of interest" description="Disordered" evidence="6">
    <location>
        <begin position="576"/>
        <end position="598"/>
    </location>
</feature>
<dbReference type="InterPro" id="IPR051473">
    <property type="entry name" value="P2Ox-like"/>
</dbReference>
<keyword evidence="9" id="KW-1185">Reference proteome</keyword>
<dbReference type="InterPro" id="IPR007867">
    <property type="entry name" value="GMC_OxRtase_C"/>
</dbReference>
<dbReference type="Gene3D" id="3.50.50.60">
    <property type="entry name" value="FAD/NAD(P)-binding domain"/>
    <property type="match status" value="1"/>
</dbReference>
<evidence type="ECO:0000256" key="5">
    <source>
        <dbReference type="ARBA" id="ARBA00023002"/>
    </source>
</evidence>
<accession>A0A848L6M0</accession>
<dbReference type="AlphaFoldDB" id="A0A848L6M0"/>
<feature type="domain" description="Glucose-methanol-choline oxidoreductase C-terminal" evidence="7">
    <location>
        <begin position="434"/>
        <end position="566"/>
    </location>
</feature>